<dbReference type="PANTHER" id="PTHR12461">
    <property type="entry name" value="HYPOXIA-INDUCIBLE FACTOR 1 ALPHA INHIBITOR-RELATED"/>
    <property type="match status" value="1"/>
</dbReference>
<dbReference type="Gene3D" id="2.60.120.650">
    <property type="entry name" value="Cupin"/>
    <property type="match status" value="1"/>
</dbReference>
<dbReference type="AlphaFoldDB" id="A0A2N3HKI2"/>
<keyword evidence="3" id="KW-1185">Reference proteome</keyword>
<evidence type="ECO:0000313" key="3">
    <source>
        <dbReference type="Proteomes" id="UP000233435"/>
    </source>
</evidence>
<dbReference type="OrthoDB" id="2942327at2"/>
<dbReference type="PROSITE" id="PS51184">
    <property type="entry name" value="JMJC"/>
    <property type="match status" value="1"/>
</dbReference>
<evidence type="ECO:0000259" key="1">
    <source>
        <dbReference type="PROSITE" id="PS51184"/>
    </source>
</evidence>
<name>A0A2N3HKI2_9FLAO</name>
<dbReference type="InterPro" id="IPR041667">
    <property type="entry name" value="Cupin_8"/>
</dbReference>
<dbReference type="PANTHER" id="PTHR12461:SF105">
    <property type="entry name" value="HYPOXIA-INDUCIBLE FACTOR 1-ALPHA INHIBITOR"/>
    <property type="match status" value="1"/>
</dbReference>
<protein>
    <submittedName>
        <fullName evidence="2">Cupin</fullName>
    </submittedName>
</protein>
<dbReference type="Proteomes" id="UP000233435">
    <property type="component" value="Unassembled WGS sequence"/>
</dbReference>
<dbReference type="EMBL" id="PJEO01000024">
    <property type="protein sequence ID" value="PKQ45489.1"/>
    <property type="molecule type" value="Genomic_DNA"/>
</dbReference>
<comment type="caution">
    <text evidence="2">The sequence shown here is derived from an EMBL/GenBank/DDBJ whole genome shotgun (WGS) entry which is preliminary data.</text>
</comment>
<reference evidence="2 3" key="1">
    <citation type="submission" date="2017-12" db="EMBL/GenBank/DDBJ databases">
        <title>Confluentibacter flavum sp. nov., isolated from the saline lake.</title>
        <authorList>
            <person name="Yu L."/>
        </authorList>
    </citation>
    <scope>NUCLEOTIDE SEQUENCE [LARGE SCALE GENOMIC DNA]</scope>
    <source>
        <strain evidence="2 3">3B</strain>
    </source>
</reference>
<sequence>MGKIKTIPIPRIKSITKDDFIENYYKKQKPVIIEDLSKDWPAYKKWNLDYIQSLSGNQVVPLYNNEPTKGRQNSVVPAKKMKLYDYIEILKTQPTDLRMFFYNVLQKMPELTKDFTYPDIGLKFFKRLPVMFFGGKGSKVLAHYDMDLADLLHFHFHGTKKVTLFAPDQARYLYKVPFTVHNLEIIDMDDPDFNKYPVLQQATGLSAEMKHGEALYMPSGYWHYITYEDGGFSITLRAFPRRVKQFTEFVTNILFMRTFENFMRRIIGQSWVNYKENRMVTRMNNKYRKTYSNE</sequence>
<dbReference type="Pfam" id="PF13621">
    <property type="entry name" value="Cupin_8"/>
    <property type="match status" value="1"/>
</dbReference>
<gene>
    <name evidence="2" type="ORF">CSW08_07975</name>
</gene>
<feature type="domain" description="JmjC" evidence="1">
    <location>
        <begin position="82"/>
        <end position="257"/>
    </location>
</feature>
<evidence type="ECO:0000313" key="2">
    <source>
        <dbReference type="EMBL" id="PKQ45489.1"/>
    </source>
</evidence>
<organism evidence="2 3">
    <name type="scientific">Confluentibacter flavum</name>
    <dbReference type="NCBI Taxonomy" id="1909700"/>
    <lineage>
        <taxon>Bacteria</taxon>
        <taxon>Pseudomonadati</taxon>
        <taxon>Bacteroidota</taxon>
        <taxon>Flavobacteriia</taxon>
        <taxon>Flavobacteriales</taxon>
        <taxon>Flavobacteriaceae</taxon>
        <taxon>Confluentibacter</taxon>
    </lineage>
</organism>
<proteinExistence type="predicted"/>
<accession>A0A2N3HKI2</accession>
<dbReference type="RefSeq" id="WP_106659379.1">
    <property type="nucleotide sequence ID" value="NZ_PJEO01000024.1"/>
</dbReference>
<dbReference type="InterPro" id="IPR003347">
    <property type="entry name" value="JmjC_dom"/>
</dbReference>
<dbReference type="SUPFAM" id="SSF51197">
    <property type="entry name" value="Clavaminate synthase-like"/>
    <property type="match status" value="1"/>
</dbReference>